<feature type="chain" id="PRO_5017565325" description="LamG domain-containing protein" evidence="1">
    <location>
        <begin position="22"/>
        <end position="242"/>
    </location>
</feature>
<reference evidence="2 3" key="1">
    <citation type="submission" date="2018-08" db="EMBL/GenBank/DDBJ databases">
        <title>Chitinophagaceae sp. K23C18032701, a novel bacterium isolated from forest soil.</title>
        <authorList>
            <person name="Wang C."/>
        </authorList>
    </citation>
    <scope>NUCLEOTIDE SEQUENCE [LARGE SCALE GENOMIC DNA]</scope>
    <source>
        <strain evidence="2 3">K23C18032701</strain>
    </source>
</reference>
<name>A0A3E1NES3_9BACT</name>
<evidence type="ECO:0000256" key="1">
    <source>
        <dbReference type="SAM" id="SignalP"/>
    </source>
</evidence>
<organism evidence="2 3">
    <name type="scientific">Deminuibacter soli</name>
    <dbReference type="NCBI Taxonomy" id="2291815"/>
    <lineage>
        <taxon>Bacteria</taxon>
        <taxon>Pseudomonadati</taxon>
        <taxon>Bacteroidota</taxon>
        <taxon>Chitinophagia</taxon>
        <taxon>Chitinophagales</taxon>
        <taxon>Chitinophagaceae</taxon>
        <taxon>Deminuibacter</taxon>
    </lineage>
</organism>
<gene>
    <name evidence="2" type="ORF">DXN05_19875</name>
</gene>
<comment type="caution">
    <text evidence="2">The sequence shown here is derived from an EMBL/GenBank/DDBJ whole genome shotgun (WGS) entry which is preliminary data.</text>
</comment>
<dbReference type="AlphaFoldDB" id="A0A3E1NES3"/>
<sequence>MIRKKLALIAPVLAVAFFSCSKDPIGVTPHTSSATSNWRAFLPNEQTNTEHWFDSGFVSNDVAHFDYTNVPGDIDPSYLHTGFVNVVPGGITIKVDSVTFTERVIVPTSGQGAVAAYDFFLYVFGTNDSIVLRTVGTSEKVLSNQFTVGSAGVIGDASLVKTFNQWATVKLAMTAHQASFYINDQLVKTVPYTRSIGTLKRIWTGFKGSSGSIDWITVSYGTKQYMSSNFDLYNPYTAFWNN</sequence>
<evidence type="ECO:0000313" key="3">
    <source>
        <dbReference type="Proteomes" id="UP000261284"/>
    </source>
</evidence>
<keyword evidence="3" id="KW-1185">Reference proteome</keyword>
<feature type="signal peptide" evidence="1">
    <location>
        <begin position="1"/>
        <end position="21"/>
    </location>
</feature>
<dbReference type="Proteomes" id="UP000261284">
    <property type="component" value="Unassembled WGS sequence"/>
</dbReference>
<dbReference type="OrthoDB" id="910866at2"/>
<evidence type="ECO:0000313" key="2">
    <source>
        <dbReference type="EMBL" id="RFM26485.1"/>
    </source>
</evidence>
<protein>
    <recommendedName>
        <fullName evidence="4">LamG domain-containing protein</fullName>
    </recommendedName>
</protein>
<dbReference type="EMBL" id="QTJU01000009">
    <property type="protein sequence ID" value="RFM26485.1"/>
    <property type="molecule type" value="Genomic_DNA"/>
</dbReference>
<accession>A0A3E1NES3</accession>
<keyword evidence="1" id="KW-0732">Signal</keyword>
<proteinExistence type="predicted"/>
<dbReference type="RefSeq" id="WP_116849038.1">
    <property type="nucleotide sequence ID" value="NZ_QTJU01000009.1"/>
</dbReference>
<evidence type="ECO:0008006" key="4">
    <source>
        <dbReference type="Google" id="ProtNLM"/>
    </source>
</evidence>